<evidence type="ECO:0000256" key="2">
    <source>
        <dbReference type="ARBA" id="ARBA00004651"/>
    </source>
</evidence>
<evidence type="ECO:0000256" key="6">
    <source>
        <dbReference type="ARBA" id="ARBA00022536"/>
    </source>
</evidence>
<dbReference type="Proteomes" id="UP001163046">
    <property type="component" value="Unassembled WGS sequence"/>
</dbReference>
<evidence type="ECO:0000256" key="14">
    <source>
        <dbReference type="PROSITE-ProRule" id="PRU00076"/>
    </source>
</evidence>
<keyword evidence="21" id="KW-1185">Reference proteome</keyword>
<dbReference type="InterPro" id="IPR000152">
    <property type="entry name" value="EGF-type_Asp/Asn_hydroxyl_site"/>
</dbReference>
<dbReference type="SMART" id="SM00179">
    <property type="entry name" value="EGF_CA"/>
    <property type="match status" value="11"/>
</dbReference>
<dbReference type="PANTHER" id="PTHR47333:SF4">
    <property type="entry name" value="EGF-LIKE DOMAIN-CONTAINING PROTEIN"/>
    <property type="match status" value="1"/>
</dbReference>
<evidence type="ECO:0000256" key="1">
    <source>
        <dbReference type="ARBA" id="ARBA00004613"/>
    </source>
</evidence>
<reference evidence="20" key="1">
    <citation type="submission" date="2023-01" db="EMBL/GenBank/DDBJ databases">
        <title>Genome assembly of the deep-sea coral Lophelia pertusa.</title>
        <authorList>
            <person name="Herrera S."/>
            <person name="Cordes E."/>
        </authorList>
    </citation>
    <scope>NUCLEOTIDE SEQUENCE</scope>
    <source>
        <strain evidence="20">USNM1676648</strain>
        <tissue evidence="20">Polyp</tissue>
    </source>
</reference>
<dbReference type="Gene3D" id="2.60.220.50">
    <property type="match status" value="1"/>
</dbReference>
<dbReference type="Gene3D" id="2.10.25.10">
    <property type="entry name" value="Laminin"/>
    <property type="match status" value="12"/>
</dbReference>
<keyword evidence="12 14" id="KW-1015">Disulfide bond</keyword>
<dbReference type="SUPFAM" id="SSF57196">
    <property type="entry name" value="EGF/Laminin"/>
    <property type="match status" value="2"/>
</dbReference>
<evidence type="ECO:0000256" key="5">
    <source>
        <dbReference type="ARBA" id="ARBA00022525"/>
    </source>
</evidence>
<feature type="domain" description="EGF-like" evidence="17">
    <location>
        <begin position="536"/>
        <end position="576"/>
    </location>
</feature>
<dbReference type="PROSITE" id="PS50026">
    <property type="entry name" value="EGF_3"/>
    <property type="match status" value="5"/>
</dbReference>
<dbReference type="InterPro" id="IPR026823">
    <property type="entry name" value="cEGF"/>
</dbReference>
<dbReference type="GO" id="GO:0005886">
    <property type="term" value="C:plasma membrane"/>
    <property type="evidence" value="ECO:0007669"/>
    <property type="project" value="UniProtKB-SubCell"/>
</dbReference>
<dbReference type="FunFam" id="2.10.25.10:FF:000119">
    <property type="entry name" value="vitamin K-dependent protein S"/>
    <property type="match status" value="1"/>
</dbReference>
<evidence type="ECO:0000259" key="17">
    <source>
        <dbReference type="PROSITE" id="PS50026"/>
    </source>
</evidence>
<dbReference type="OrthoDB" id="10045365at2759"/>
<keyword evidence="7 16" id="KW-0812">Transmembrane</keyword>
<proteinExistence type="inferred from homology"/>
<evidence type="ECO:0000256" key="11">
    <source>
        <dbReference type="ARBA" id="ARBA00023136"/>
    </source>
</evidence>
<feature type="region of interest" description="Disordered" evidence="15">
    <location>
        <begin position="766"/>
        <end position="786"/>
    </location>
</feature>
<dbReference type="SMART" id="SM00181">
    <property type="entry name" value="EGF"/>
    <property type="match status" value="11"/>
</dbReference>
<evidence type="ECO:0000256" key="9">
    <source>
        <dbReference type="ARBA" id="ARBA00022737"/>
    </source>
</evidence>
<feature type="transmembrane region" description="Helical" evidence="16">
    <location>
        <begin position="1149"/>
        <end position="1172"/>
    </location>
</feature>
<dbReference type="InterPro" id="IPR000742">
    <property type="entry name" value="EGF"/>
</dbReference>
<dbReference type="FunFam" id="2.10.25.10:FF:000014">
    <property type="entry name" value="Latent-transforming growth factor beta-binding protein 3"/>
    <property type="match status" value="1"/>
</dbReference>
<evidence type="ECO:0000259" key="19">
    <source>
        <dbReference type="PROSITE" id="PS50261"/>
    </source>
</evidence>
<evidence type="ECO:0000256" key="4">
    <source>
        <dbReference type="ARBA" id="ARBA00022475"/>
    </source>
</evidence>
<dbReference type="Pfam" id="PF00002">
    <property type="entry name" value="7tm_2"/>
    <property type="match status" value="1"/>
</dbReference>
<dbReference type="PROSITE" id="PS50261">
    <property type="entry name" value="G_PROTEIN_RECEP_F2_4"/>
    <property type="match status" value="1"/>
</dbReference>
<dbReference type="FunFam" id="2.10.25.10:FF:000005">
    <property type="entry name" value="Fibrillin 2"/>
    <property type="match status" value="1"/>
</dbReference>
<evidence type="ECO:0000256" key="12">
    <source>
        <dbReference type="ARBA" id="ARBA00023157"/>
    </source>
</evidence>
<evidence type="ECO:0000256" key="16">
    <source>
        <dbReference type="SAM" id="Phobius"/>
    </source>
</evidence>
<feature type="transmembrane region" description="Helical" evidence="16">
    <location>
        <begin position="1121"/>
        <end position="1143"/>
    </location>
</feature>
<dbReference type="InterPro" id="IPR046338">
    <property type="entry name" value="GAIN_dom_sf"/>
</dbReference>
<dbReference type="GO" id="GO:0005509">
    <property type="term" value="F:calcium ion binding"/>
    <property type="evidence" value="ECO:0007669"/>
    <property type="project" value="InterPro"/>
</dbReference>
<protein>
    <submittedName>
        <fullName evidence="20">Uncharacterized protein</fullName>
    </submittedName>
</protein>
<dbReference type="Gene3D" id="1.20.1070.10">
    <property type="entry name" value="Rhodopsin 7-helix transmembrane proteins"/>
    <property type="match status" value="1"/>
</dbReference>
<dbReference type="PROSITE" id="PS01187">
    <property type="entry name" value="EGF_CA"/>
    <property type="match status" value="2"/>
</dbReference>
<organism evidence="20 21">
    <name type="scientific">Desmophyllum pertusum</name>
    <dbReference type="NCBI Taxonomy" id="174260"/>
    <lineage>
        <taxon>Eukaryota</taxon>
        <taxon>Metazoa</taxon>
        <taxon>Cnidaria</taxon>
        <taxon>Anthozoa</taxon>
        <taxon>Hexacorallia</taxon>
        <taxon>Scleractinia</taxon>
        <taxon>Caryophylliina</taxon>
        <taxon>Caryophylliidae</taxon>
        <taxon>Desmophyllum</taxon>
    </lineage>
</organism>
<feature type="domain" description="EGF-like" evidence="17">
    <location>
        <begin position="145"/>
        <end position="186"/>
    </location>
</feature>
<dbReference type="GO" id="GO:0004930">
    <property type="term" value="F:G protein-coupled receptor activity"/>
    <property type="evidence" value="ECO:0007669"/>
    <property type="project" value="InterPro"/>
</dbReference>
<dbReference type="SUPFAM" id="SSF81321">
    <property type="entry name" value="Family A G protein-coupled receptor-like"/>
    <property type="match status" value="1"/>
</dbReference>
<keyword evidence="13" id="KW-0325">Glycoprotein</keyword>
<dbReference type="GO" id="GO:0005576">
    <property type="term" value="C:extracellular region"/>
    <property type="evidence" value="ECO:0007669"/>
    <property type="project" value="UniProtKB-SubCell"/>
</dbReference>
<feature type="domain" description="EGF-like" evidence="17">
    <location>
        <begin position="228"/>
        <end position="267"/>
    </location>
</feature>
<dbReference type="Pfam" id="PF14670">
    <property type="entry name" value="FXa_inhibition"/>
    <property type="match status" value="2"/>
</dbReference>
<dbReference type="FunFam" id="2.10.25.10:FF:000010">
    <property type="entry name" value="Pro-epidermal growth factor"/>
    <property type="match status" value="1"/>
</dbReference>
<keyword evidence="5" id="KW-0964">Secreted</keyword>
<dbReference type="InterPro" id="IPR000203">
    <property type="entry name" value="GPS"/>
</dbReference>
<dbReference type="PROSITE" id="PS50221">
    <property type="entry name" value="GAIN_B"/>
    <property type="match status" value="1"/>
</dbReference>
<comment type="similarity">
    <text evidence="3">Belongs to the G-protein coupled receptor 2 family. Adhesion G-protein coupled receptor (ADGR) subfamily.</text>
</comment>
<dbReference type="GO" id="GO:0007166">
    <property type="term" value="P:cell surface receptor signaling pathway"/>
    <property type="evidence" value="ECO:0007669"/>
    <property type="project" value="InterPro"/>
</dbReference>
<comment type="subcellular location">
    <subcellularLocation>
        <location evidence="2">Cell membrane</location>
        <topology evidence="2">Multi-pass membrane protein</topology>
    </subcellularLocation>
    <subcellularLocation>
        <location evidence="1">Secreted</location>
    </subcellularLocation>
</comment>
<evidence type="ECO:0000313" key="21">
    <source>
        <dbReference type="Proteomes" id="UP001163046"/>
    </source>
</evidence>
<evidence type="ECO:0000256" key="10">
    <source>
        <dbReference type="ARBA" id="ARBA00022989"/>
    </source>
</evidence>
<comment type="caution">
    <text evidence="14">Lacks conserved residue(s) required for the propagation of feature annotation.</text>
</comment>
<dbReference type="CDD" id="cd00054">
    <property type="entry name" value="EGF_CA"/>
    <property type="match status" value="2"/>
</dbReference>
<dbReference type="PRINTS" id="PR00249">
    <property type="entry name" value="GPCRSECRETIN"/>
</dbReference>
<keyword evidence="10 16" id="KW-1133">Transmembrane helix</keyword>
<feature type="domain" description="G-protein coupled receptors family 2 profile 2" evidence="19">
    <location>
        <begin position="926"/>
        <end position="1173"/>
    </location>
</feature>
<dbReference type="PROSITE" id="PS01186">
    <property type="entry name" value="EGF_2"/>
    <property type="match status" value="9"/>
</dbReference>
<dbReference type="InterPro" id="IPR001881">
    <property type="entry name" value="EGF-like_Ca-bd_dom"/>
</dbReference>
<dbReference type="SMART" id="SM00303">
    <property type="entry name" value="GPS"/>
    <property type="match status" value="1"/>
</dbReference>
<dbReference type="InterPro" id="IPR052080">
    <property type="entry name" value="vWF_C/EGF_Fibrillin"/>
</dbReference>
<feature type="disulfide bond" evidence="14">
    <location>
        <begin position="232"/>
        <end position="242"/>
    </location>
</feature>
<keyword evidence="11 16" id="KW-0472">Membrane</keyword>
<feature type="compositionally biased region" description="Polar residues" evidence="15">
    <location>
        <begin position="766"/>
        <end position="777"/>
    </location>
</feature>
<evidence type="ECO:0000259" key="18">
    <source>
        <dbReference type="PROSITE" id="PS50221"/>
    </source>
</evidence>
<dbReference type="Pfam" id="PF07645">
    <property type="entry name" value="EGF_CA"/>
    <property type="match status" value="3"/>
</dbReference>
<dbReference type="InterPro" id="IPR017981">
    <property type="entry name" value="GPCR_2-like_7TM"/>
</dbReference>
<feature type="transmembrane region" description="Helical" evidence="16">
    <location>
        <begin position="1073"/>
        <end position="1100"/>
    </location>
</feature>
<dbReference type="Pfam" id="PF12662">
    <property type="entry name" value="cEGF"/>
    <property type="match status" value="3"/>
</dbReference>
<keyword evidence="8" id="KW-0732">Signal</keyword>
<comment type="caution">
    <text evidence="20">The sequence shown here is derived from an EMBL/GenBank/DDBJ whole genome shotgun (WGS) entry which is preliminary data.</text>
</comment>
<keyword evidence="9" id="KW-0677">Repeat</keyword>
<dbReference type="PANTHER" id="PTHR47333">
    <property type="entry name" value="VON WILLEBRAND FACTOR C AND EGF DOMAIN-CONTAINING PROTEIN"/>
    <property type="match status" value="1"/>
</dbReference>
<dbReference type="FunFam" id="2.10.25.10:FF:000240">
    <property type="entry name" value="Vitamin K-dependent protein S"/>
    <property type="match status" value="3"/>
</dbReference>
<dbReference type="FunFam" id="1.20.1070.10:FF:000058">
    <property type="entry name" value="Adhesion G protein-coupled receptor F5"/>
    <property type="match status" value="1"/>
</dbReference>
<dbReference type="EMBL" id="MU827813">
    <property type="protein sequence ID" value="KAJ7323468.1"/>
    <property type="molecule type" value="Genomic_DNA"/>
</dbReference>
<dbReference type="InterPro" id="IPR018097">
    <property type="entry name" value="EGF_Ca-bd_CS"/>
</dbReference>
<feature type="domain" description="GAIN-B" evidence="18">
    <location>
        <begin position="768"/>
        <end position="915"/>
    </location>
</feature>
<feature type="transmembrane region" description="Helical" evidence="16">
    <location>
        <begin position="971"/>
        <end position="991"/>
    </location>
</feature>
<dbReference type="InterPro" id="IPR057244">
    <property type="entry name" value="GAIN_B"/>
</dbReference>
<evidence type="ECO:0000256" key="15">
    <source>
        <dbReference type="SAM" id="MobiDB-lite"/>
    </source>
</evidence>
<feature type="domain" description="EGF-like" evidence="17">
    <location>
        <begin position="454"/>
        <end position="494"/>
    </location>
</feature>
<dbReference type="SUPFAM" id="SSF57184">
    <property type="entry name" value="Growth factor receptor domain"/>
    <property type="match status" value="3"/>
</dbReference>
<evidence type="ECO:0000256" key="8">
    <source>
        <dbReference type="ARBA" id="ARBA00022729"/>
    </source>
</evidence>
<dbReference type="PROSITE" id="PS00010">
    <property type="entry name" value="ASX_HYDROXYL"/>
    <property type="match status" value="7"/>
</dbReference>
<feature type="domain" description="EGF-like" evidence="17">
    <location>
        <begin position="268"/>
        <end position="308"/>
    </location>
</feature>
<feature type="transmembrane region" description="Helical" evidence="16">
    <location>
        <begin position="997"/>
        <end position="1016"/>
    </location>
</feature>
<keyword evidence="6 14" id="KW-0245">EGF-like domain</keyword>
<keyword evidence="4" id="KW-1003">Cell membrane</keyword>
<accession>A0A9X0CD50</accession>
<evidence type="ECO:0000256" key="13">
    <source>
        <dbReference type="ARBA" id="ARBA00023180"/>
    </source>
</evidence>
<feature type="transmembrane region" description="Helical" evidence="16">
    <location>
        <begin position="1037"/>
        <end position="1058"/>
    </location>
</feature>
<name>A0A9X0CD50_9CNID</name>
<feature type="transmembrane region" description="Helical" evidence="16">
    <location>
        <begin position="928"/>
        <end position="950"/>
    </location>
</feature>
<evidence type="ECO:0000256" key="7">
    <source>
        <dbReference type="ARBA" id="ARBA00022692"/>
    </source>
</evidence>
<evidence type="ECO:0000313" key="20">
    <source>
        <dbReference type="EMBL" id="KAJ7323468.1"/>
    </source>
</evidence>
<dbReference type="InterPro" id="IPR049883">
    <property type="entry name" value="NOTCH1_EGF-like"/>
</dbReference>
<sequence length="1334" mass="147943">MEIVINGSVVKVISGNCQSQMERKQVDLQRYLGNIARVKLVDSGNRSHIAFDDLRYGTTCKALEPCTDEQRPMCQTTPTQQRTDYSCACGGQTLPSLPSCNNNTCAITNGSCSLFCNDTENNCQCRQCSCVSGYTFNSSSQSCVDIDECRQLSTHDCQHTCINTDGGFQCSCLTGYKLNKDKKTCSAHNECSINNGGCNHTCVKTVESFFCLCHSQGWKLVGKFTCVDNDECQAQNPCQHVCINTPGSYDCDCRSGYTLAADGTHCQDVNECSSNNGGCEAICTNVPGSFKCACEPGFQLASDGKTCEDADECSSGQSGCQQVCVNSPGRFNCSCLDGYQLQADQTSCVDVDECQLNQHDCQQVCNNFEGGYNCSCFYGYQLSMDGNGTNCTDVDECLQDNGYCSQVCVNTRGSHNCTCRDGYRMTFDEHHCNYSVSCSSANESCYDNCMECEDVNECETDANICDHSCENTDGSYHCSCQDGYQLTDDGISCKDVDECQKSADMHCISCQNTPGDFHCTCAEGYSFNKDDMACEDVNECETGADVCNHTCENTDGSYHCSCHDGYQLAEDGRSCKDVDECQQSASMQCISCQNTPGDFQCICADGYLFNEDDTICEVKKLLTETLTEGKRAIAQAPDVATVLKATKHIVNNLKQMSSEELTKTADVLQNVKQKIENFNTSKREAEELITDVSAMVDSMMNKDNKLSWEQHKEDKGTTPINVIPNAVEGVIPAIIKSLDKEANEEFQHKHIQEIRVETRNRQSFQGGRITTNSSNSVELPGSTVRDRNDNDTVGIVVALLKGLPNVLSNATSGGRSKDHTLISTITIVIVTNVNPEHLANLKEPVILRLEHLEKGPRRPQCSFLNETALAYFPRDSSKHWSRVGCHRNYSTEEYTICHCYHLTSYGLIMDVHNIYDELSDVHKEALKYISLVGCCVSIFFCILSVLGFSLAMRKPREKKARRETYCLHINLVLAICFSQICFVIGTLIISIDVLACRIVSIATHYFLSASFCWMLAEGIHIYNKIVRVFSNKKYNRVFYILGWGAPVLLVSASTGMSFHEYGPHNICWLSGKLIWVFAAPVLVVIAINCFILLSVIYVLLTKTMVNAGKENSAKKSNTRRSIKVTVVLLPLLGLTWVFGFMAVDKNTIFFHYIFAIANSLQGVFIFFAHCWINDSVREILLEKLPSISMKGKYKVKSNQSDNRSSSVSLETATATATTNSVRLVTVNRSPTSSRRYNEPLPLKLVNLQQELSASRHDSCDDNSVRLTNLAKLPPKYADMYDVPASKLFSVNKPPKEIFATSSLNLVSADDYPITPKEAYDNPTYAFWKRHQESI</sequence>
<dbReference type="InterPro" id="IPR000832">
    <property type="entry name" value="GPCR_2_secretin-like"/>
</dbReference>
<evidence type="ECO:0000256" key="3">
    <source>
        <dbReference type="ARBA" id="ARBA00007343"/>
    </source>
</evidence>
<dbReference type="InterPro" id="IPR009030">
    <property type="entry name" value="Growth_fac_rcpt_cys_sf"/>
</dbReference>
<gene>
    <name evidence="20" type="ORF">OS493_031391</name>
</gene>